<proteinExistence type="predicted"/>
<dbReference type="Proteomes" id="UP000307164">
    <property type="component" value="Unassembled WGS sequence"/>
</dbReference>
<accession>A0ABY2W026</accession>
<dbReference type="InterPro" id="IPR044068">
    <property type="entry name" value="CB"/>
</dbReference>
<keyword evidence="6" id="KW-1185">Reference proteome</keyword>
<reference evidence="6" key="2">
    <citation type="submission" date="2019-06" db="EMBL/GenBank/DDBJ databases">
        <title>Co-occurence of chitin degradation, pigmentation and bioactivity in marine Pseudoalteromonas.</title>
        <authorList>
            <person name="Sonnenschein E.C."/>
            <person name="Bech P.K."/>
        </authorList>
    </citation>
    <scope>NUCLEOTIDE SEQUENCE [LARGE SCALE GENOMIC DNA]</scope>
    <source>
        <strain evidence="6">S3895</strain>
    </source>
</reference>
<dbReference type="PROSITE" id="PS51900">
    <property type="entry name" value="CB"/>
    <property type="match status" value="1"/>
</dbReference>
<sequence length="63" mass="7555">MKTRSPYLNYITDYMITRHYLLRTVNAYLSWIANFIHFHNKCHPSLMGDNEVVAFLDHLVLQK</sequence>
<protein>
    <submittedName>
        <fullName evidence="5">Integrase</fullName>
    </submittedName>
</protein>
<comment type="caution">
    <text evidence="5">The sequence shown here is derived from an EMBL/GenBank/DDBJ whole genome shotgun (WGS) entry which is preliminary data.</text>
</comment>
<evidence type="ECO:0000256" key="2">
    <source>
        <dbReference type="ARBA" id="ARBA00023125"/>
    </source>
</evidence>
<feature type="domain" description="Core-binding (CB)" evidence="4">
    <location>
        <begin position="1"/>
        <end position="63"/>
    </location>
</feature>
<keyword evidence="2 3" id="KW-0238">DNA-binding</keyword>
<dbReference type="Gene3D" id="1.10.150.130">
    <property type="match status" value="1"/>
</dbReference>
<dbReference type="RefSeq" id="WP_138676295.1">
    <property type="nucleotide sequence ID" value="NZ_PNBW01000029.1"/>
</dbReference>
<name>A0ABY2W026_9GAMM</name>
<reference evidence="5 6" key="1">
    <citation type="submission" date="2018-01" db="EMBL/GenBank/DDBJ databases">
        <authorList>
            <person name="Paulsen S."/>
            <person name="Gram L.K."/>
        </authorList>
    </citation>
    <scope>NUCLEOTIDE SEQUENCE [LARGE SCALE GENOMIC DNA]</scope>
    <source>
        <strain evidence="5 6">S3895</strain>
    </source>
</reference>
<dbReference type="Pfam" id="PF13495">
    <property type="entry name" value="Phage_int_SAM_4"/>
    <property type="match status" value="1"/>
</dbReference>
<gene>
    <name evidence="5" type="ORF">CWC20_05725</name>
</gene>
<evidence type="ECO:0000256" key="1">
    <source>
        <dbReference type="ARBA" id="ARBA00022908"/>
    </source>
</evidence>
<evidence type="ECO:0000313" key="6">
    <source>
        <dbReference type="Proteomes" id="UP000307164"/>
    </source>
</evidence>
<evidence type="ECO:0000259" key="4">
    <source>
        <dbReference type="PROSITE" id="PS51900"/>
    </source>
</evidence>
<dbReference type="InterPro" id="IPR004107">
    <property type="entry name" value="Integrase_SAM-like_N"/>
</dbReference>
<dbReference type="InterPro" id="IPR010998">
    <property type="entry name" value="Integrase_recombinase_N"/>
</dbReference>
<keyword evidence="1" id="KW-0229">DNA integration</keyword>
<dbReference type="EMBL" id="PNBW01000029">
    <property type="protein sequence ID" value="TMO76395.1"/>
    <property type="molecule type" value="Genomic_DNA"/>
</dbReference>
<evidence type="ECO:0000313" key="5">
    <source>
        <dbReference type="EMBL" id="TMO76395.1"/>
    </source>
</evidence>
<evidence type="ECO:0000256" key="3">
    <source>
        <dbReference type="PROSITE-ProRule" id="PRU01248"/>
    </source>
</evidence>
<organism evidence="5 6">
    <name type="scientific">Pseudoalteromonas aurantia</name>
    <dbReference type="NCBI Taxonomy" id="43654"/>
    <lineage>
        <taxon>Bacteria</taxon>
        <taxon>Pseudomonadati</taxon>
        <taxon>Pseudomonadota</taxon>
        <taxon>Gammaproteobacteria</taxon>
        <taxon>Alteromonadales</taxon>
        <taxon>Pseudoalteromonadaceae</taxon>
        <taxon>Pseudoalteromonas</taxon>
    </lineage>
</organism>